<accession>A0A6J5Y312</accession>
<dbReference type="GO" id="GO:0003682">
    <property type="term" value="F:chromatin binding"/>
    <property type="evidence" value="ECO:0007669"/>
    <property type="project" value="TreeGrafter"/>
</dbReference>
<reference evidence="2" key="2">
    <citation type="submission" date="2020-05" db="EMBL/GenBank/DDBJ databases">
        <authorList>
            <person name="Campoy J."/>
            <person name="Schneeberger K."/>
            <person name="Spophaly S."/>
        </authorList>
    </citation>
    <scope>NUCLEOTIDE SEQUENCE [LARGE SCALE GENOMIC DNA]</scope>
    <source>
        <strain evidence="2">PruArmRojPasFocal</strain>
    </source>
</reference>
<dbReference type="EMBL" id="CAEKKB010000007">
    <property type="protein sequence ID" value="CAB4317887.1"/>
    <property type="molecule type" value="Genomic_DNA"/>
</dbReference>
<proteinExistence type="predicted"/>
<dbReference type="PANTHER" id="PTHR22930">
    <property type="match status" value="1"/>
</dbReference>
<evidence type="ECO:0000313" key="1">
    <source>
        <dbReference type="EMBL" id="CAB4317887.1"/>
    </source>
</evidence>
<gene>
    <name evidence="1" type="ORF">ORAREDHAP_LOCUS44811</name>
    <name evidence="2" type="ORF">ORAREDHAP_LOCUS44818</name>
</gene>
<protein>
    <recommendedName>
        <fullName evidence="4">DDE Tnp4 domain-containing protein</fullName>
    </recommendedName>
</protein>
<sequence>MVVGPCEHLNMGIIFSHKRYSRESQVSVGAAFGVGQSTVSQVTWRFIEALEEREKHHLKWPDSNRMEEIKSKLEEAFGFPNCCGAIDGTHIIMTLPTFQTSGDCCDLEDNYSMLFLQGIVDHEMRFLGIVTGWPGGMTVSRLLMCSGFFKLCEGGQRLNENFRTLSGGVEIREYLVGGLAILCFPSS</sequence>
<evidence type="ECO:0008006" key="4">
    <source>
        <dbReference type="Google" id="ProtNLM"/>
    </source>
</evidence>
<evidence type="ECO:0000313" key="2">
    <source>
        <dbReference type="EMBL" id="CAB4317888.1"/>
    </source>
</evidence>
<reference evidence="3" key="1">
    <citation type="journal article" date="2020" name="Genome Biol.">
        <title>Gamete binning: chromosome-level and haplotype-resolved genome assembly enabled by high-throughput single-cell sequencing of gamete genomes.</title>
        <authorList>
            <person name="Campoy J.A."/>
            <person name="Sun H."/>
            <person name="Goel M."/>
            <person name="Jiao W.-B."/>
            <person name="Folz-Donahue K."/>
            <person name="Wang N."/>
            <person name="Rubio M."/>
            <person name="Liu C."/>
            <person name="Kukat C."/>
            <person name="Ruiz D."/>
            <person name="Huettel B."/>
            <person name="Schneeberger K."/>
        </authorList>
    </citation>
    <scope>NUCLEOTIDE SEQUENCE [LARGE SCALE GENOMIC DNA]</scope>
    <source>
        <strain evidence="3">cv. Rojo Pasion</strain>
    </source>
</reference>
<organism evidence="2 3">
    <name type="scientific">Prunus armeniaca</name>
    <name type="common">Apricot</name>
    <name type="synonym">Armeniaca vulgaris</name>
    <dbReference type="NCBI Taxonomy" id="36596"/>
    <lineage>
        <taxon>Eukaryota</taxon>
        <taxon>Viridiplantae</taxon>
        <taxon>Streptophyta</taxon>
        <taxon>Embryophyta</taxon>
        <taxon>Tracheophyta</taxon>
        <taxon>Spermatophyta</taxon>
        <taxon>Magnoliopsida</taxon>
        <taxon>eudicotyledons</taxon>
        <taxon>Gunneridae</taxon>
        <taxon>Pentapetalae</taxon>
        <taxon>rosids</taxon>
        <taxon>fabids</taxon>
        <taxon>Rosales</taxon>
        <taxon>Rosaceae</taxon>
        <taxon>Amygdaloideae</taxon>
        <taxon>Amygdaleae</taxon>
        <taxon>Prunus</taxon>
    </lineage>
</organism>
<dbReference type="InterPro" id="IPR045249">
    <property type="entry name" value="HARBI1-like"/>
</dbReference>
<dbReference type="AlphaFoldDB" id="A0A6J5Y312"/>
<dbReference type="GO" id="GO:0035098">
    <property type="term" value="C:ESC/E(Z) complex"/>
    <property type="evidence" value="ECO:0007669"/>
    <property type="project" value="TreeGrafter"/>
</dbReference>
<dbReference type="PANTHER" id="PTHR22930:SF85">
    <property type="entry name" value="GH03217P-RELATED"/>
    <property type="match status" value="1"/>
</dbReference>
<dbReference type="EMBL" id="CAEKKB010000007">
    <property type="protein sequence ID" value="CAB4317888.1"/>
    <property type="molecule type" value="Genomic_DNA"/>
</dbReference>
<dbReference type="GO" id="GO:0035102">
    <property type="term" value="C:PRC1 complex"/>
    <property type="evidence" value="ECO:0007669"/>
    <property type="project" value="TreeGrafter"/>
</dbReference>
<dbReference type="Proteomes" id="UP000507245">
    <property type="component" value="Unassembled WGS sequence"/>
</dbReference>
<name>A0A6J5Y312_PRUAR</name>
<evidence type="ECO:0000313" key="3">
    <source>
        <dbReference type="Proteomes" id="UP000507245"/>
    </source>
</evidence>
<dbReference type="OrthoDB" id="1696744at2759"/>
<keyword evidence="3" id="KW-1185">Reference proteome</keyword>